<dbReference type="GO" id="GO:0005829">
    <property type="term" value="C:cytosol"/>
    <property type="evidence" value="ECO:0007669"/>
    <property type="project" value="TreeGrafter"/>
</dbReference>
<comment type="subcellular location">
    <subcellularLocation>
        <location evidence="2">Cytoplasm</location>
    </subcellularLocation>
</comment>
<evidence type="ECO:0000256" key="9">
    <source>
        <dbReference type="ARBA" id="ARBA00022962"/>
    </source>
</evidence>
<dbReference type="Pfam" id="PF13522">
    <property type="entry name" value="GATase_6"/>
    <property type="match status" value="1"/>
</dbReference>
<dbReference type="InterPro" id="IPR046348">
    <property type="entry name" value="SIS_dom_sf"/>
</dbReference>
<dbReference type="NCBIfam" id="NF001484">
    <property type="entry name" value="PRK00331.1"/>
    <property type="match status" value="1"/>
</dbReference>
<dbReference type="Gene3D" id="3.60.20.10">
    <property type="entry name" value="Glutamine Phosphoribosylpyrophosphate, subunit 1, domain 1"/>
    <property type="match status" value="1"/>
</dbReference>
<dbReference type="PANTHER" id="PTHR10937">
    <property type="entry name" value="GLUCOSAMINE--FRUCTOSE-6-PHOSPHATE AMINOTRANSFERASE, ISOMERIZING"/>
    <property type="match status" value="1"/>
</dbReference>
<organism evidence="12">
    <name type="scientific">marine metagenome</name>
    <dbReference type="NCBI Taxonomy" id="408172"/>
    <lineage>
        <taxon>unclassified sequences</taxon>
        <taxon>metagenomes</taxon>
        <taxon>ecological metagenomes</taxon>
    </lineage>
</organism>
<dbReference type="InterPro" id="IPR001347">
    <property type="entry name" value="SIS_dom"/>
</dbReference>
<evidence type="ECO:0000256" key="7">
    <source>
        <dbReference type="ARBA" id="ARBA00022679"/>
    </source>
</evidence>
<dbReference type="AlphaFoldDB" id="A0A381NZV3"/>
<dbReference type="InterPro" id="IPR047084">
    <property type="entry name" value="GFAT_N"/>
</dbReference>
<evidence type="ECO:0000259" key="10">
    <source>
        <dbReference type="PROSITE" id="PS51278"/>
    </source>
</evidence>
<dbReference type="SUPFAM" id="SSF56235">
    <property type="entry name" value="N-terminal nucleophile aminohydrolases (Ntn hydrolases)"/>
    <property type="match status" value="1"/>
</dbReference>
<comment type="catalytic activity">
    <reaction evidence="1">
        <text>D-fructose 6-phosphate + L-glutamine = D-glucosamine 6-phosphate + L-glutamate</text>
        <dbReference type="Rhea" id="RHEA:13237"/>
        <dbReference type="ChEBI" id="CHEBI:29985"/>
        <dbReference type="ChEBI" id="CHEBI:58359"/>
        <dbReference type="ChEBI" id="CHEBI:58725"/>
        <dbReference type="ChEBI" id="CHEBI:61527"/>
        <dbReference type="EC" id="2.6.1.16"/>
    </reaction>
</comment>
<keyword evidence="7" id="KW-0808">Transferase</keyword>
<dbReference type="EMBL" id="UINC01000725">
    <property type="protein sequence ID" value="SUZ60185.1"/>
    <property type="molecule type" value="Genomic_DNA"/>
</dbReference>
<evidence type="ECO:0000256" key="6">
    <source>
        <dbReference type="ARBA" id="ARBA00022576"/>
    </source>
</evidence>
<dbReference type="FunFam" id="3.60.20.10:FF:000006">
    <property type="entry name" value="Glutamine--fructose-6-phosphate aminotransferase [isomerizing]"/>
    <property type="match status" value="1"/>
</dbReference>
<proteinExistence type="inferred from homology"/>
<dbReference type="GO" id="GO:0004360">
    <property type="term" value="F:glutamine-fructose-6-phosphate transaminase (isomerizing) activity"/>
    <property type="evidence" value="ECO:0007669"/>
    <property type="project" value="UniProtKB-EC"/>
</dbReference>
<dbReference type="InterPro" id="IPR035490">
    <property type="entry name" value="GlmS/FrlB_SIS"/>
</dbReference>
<evidence type="ECO:0000256" key="1">
    <source>
        <dbReference type="ARBA" id="ARBA00001031"/>
    </source>
</evidence>
<keyword evidence="9" id="KW-0315">Glutamine amidotransferase</keyword>
<dbReference type="SUPFAM" id="SSF53697">
    <property type="entry name" value="SIS domain"/>
    <property type="match status" value="1"/>
</dbReference>
<evidence type="ECO:0000256" key="3">
    <source>
        <dbReference type="ARBA" id="ARBA00012916"/>
    </source>
</evidence>
<evidence type="ECO:0000256" key="2">
    <source>
        <dbReference type="ARBA" id="ARBA00004496"/>
    </source>
</evidence>
<dbReference type="GO" id="GO:0006047">
    <property type="term" value="P:UDP-N-acetylglucosamine metabolic process"/>
    <property type="evidence" value="ECO:0007669"/>
    <property type="project" value="TreeGrafter"/>
</dbReference>
<name>A0A381NZV3_9ZZZZ</name>
<dbReference type="GO" id="GO:0006487">
    <property type="term" value="P:protein N-linked glycosylation"/>
    <property type="evidence" value="ECO:0007669"/>
    <property type="project" value="TreeGrafter"/>
</dbReference>
<dbReference type="HAMAP" id="MF_00164">
    <property type="entry name" value="GlmS"/>
    <property type="match status" value="1"/>
</dbReference>
<evidence type="ECO:0000256" key="4">
    <source>
        <dbReference type="ARBA" id="ARBA00016090"/>
    </source>
</evidence>
<dbReference type="EC" id="2.6.1.16" evidence="3"/>
<feature type="domain" description="SIS" evidence="11">
    <location>
        <begin position="287"/>
        <end position="431"/>
    </location>
</feature>
<dbReference type="CDD" id="cd05009">
    <property type="entry name" value="SIS_GlmS_GlmD_2"/>
    <property type="match status" value="1"/>
</dbReference>
<keyword evidence="6" id="KW-0032">Aminotransferase</keyword>
<dbReference type="FunFam" id="3.40.50.10490:FF:000001">
    <property type="entry name" value="Glutamine--fructose-6-phosphate aminotransferase [isomerizing]"/>
    <property type="match status" value="1"/>
</dbReference>
<dbReference type="Pfam" id="PF01380">
    <property type="entry name" value="SIS"/>
    <property type="match status" value="2"/>
</dbReference>
<accession>A0A381NZV3</accession>
<dbReference type="GO" id="GO:0046349">
    <property type="term" value="P:amino sugar biosynthetic process"/>
    <property type="evidence" value="ECO:0007669"/>
    <property type="project" value="UniProtKB-ARBA"/>
</dbReference>
<reference evidence="12" key="1">
    <citation type="submission" date="2018-05" db="EMBL/GenBank/DDBJ databases">
        <authorList>
            <person name="Lanie J.A."/>
            <person name="Ng W.-L."/>
            <person name="Kazmierczak K.M."/>
            <person name="Andrzejewski T.M."/>
            <person name="Davidsen T.M."/>
            <person name="Wayne K.J."/>
            <person name="Tettelin H."/>
            <person name="Glass J.I."/>
            <person name="Rusch D."/>
            <person name="Podicherti R."/>
            <person name="Tsui H.-C.T."/>
            <person name="Winkler M.E."/>
        </authorList>
    </citation>
    <scope>NUCLEOTIDE SEQUENCE</scope>
</reference>
<feature type="domain" description="Glutamine amidotransferase type-2" evidence="10">
    <location>
        <begin position="2"/>
        <end position="219"/>
    </location>
</feature>
<dbReference type="InterPro" id="IPR029055">
    <property type="entry name" value="Ntn_hydrolases_N"/>
</dbReference>
<dbReference type="GO" id="GO:0097367">
    <property type="term" value="F:carbohydrate derivative binding"/>
    <property type="evidence" value="ECO:0007669"/>
    <property type="project" value="InterPro"/>
</dbReference>
<dbReference type="PROSITE" id="PS51278">
    <property type="entry name" value="GATASE_TYPE_2"/>
    <property type="match status" value="1"/>
</dbReference>
<dbReference type="InterPro" id="IPR005855">
    <property type="entry name" value="GFAT"/>
</dbReference>
<dbReference type="Gene3D" id="3.40.50.10490">
    <property type="entry name" value="Glucose-6-phosphate isomerase like protein, domain 1"/>
    <property type="match status" value="2"/>
</dbReference>
<keyword evidence="5" id="KW-0963">Cytoplasm</keyword>
<evidence type="ECO:0000256" key="8">
    <source>
        <dbReference type="ARBA" id="ARBA00022737"/>
    </source>
</evidence>
<dbReference type="GO" id="GO:0006002">
    <property type="term" value="P:fructose 6-phosphate metabolic process"/>
    <property type="evidence" value="ECO:0007669"/>
    <property type="project" value="TreeGrafter"/>
</dbReference>
<evidence type="ECO:0000259" key="11">
    <source>
        <dbReference type="PROSITE" id="PS51464"/>
    </source>
</evidence>
<sequence>MCGIVGAVSNDNVASYLLDGLRRLEYRGYDSAGIAVVERAGKLKRSRTIGRVDALADVLVNRPLRGTAGLGHTRWATHGGVTEPNAHPHICRDTLALVCNGIVENHETLRREQHDAGLLFTSETDTEVVVHQVYLHVASGLGLVDAVRKTLQELEGSFAFGVVHAKEPGRLVVARQGPPLLIGAGAAGFFVASDIAALLPVTREYQVLENGDVADLREDGCTITNRKGETVERPMLHSHQSGDAADRGEYRHFMQKEIHEQPRAVADTLEGRISGERVLEETFGPQATRLFGQTRAVQIIACGTSFHAGLVAKHWLEYIGIPCEVEVASEYRYRRHAPRPGTLVVTISQSGETADTLAALEEAKCQDIVGSMVICNVPESSLVRASDLTFMTHAGPEVGVAATKTFTTAMTGLILLALVLSRHHGFDKGFEAHVVRQLRALPSALEDALAMEAEIAEVSRWFGDKQHALFLGRGAHYPVALEGALKLKEISYVHAEAYPAGELKHGPLALVDEEMPVVVVAPNDQLLEKLKSNMEEVRARGGRLYVFSDPETDFEPQEGVEIIRVTRSDGTRDGGQSRAVDSVIAPILYTIPLQLLAYHVALIKGTDVDKPRNLAKSVTVE</sequence>
<dbReference type="CDD" id="cd05008">
    <property type="entry name" value="SIS_GlmS_GlmD_1"/>
    <property type="match status" value="1"/>
</dbReference>
<evidence type="ECO:0000256" key="5">
    <source>
        <dbReference type="ARBA" id="ARBA00022490"/>
    </source>
</evidence>
<dbReference type="FunFam" id="3.40.50.10490:FF:000002">
    <property type="entry name" value="Glutamine--fructose-6-phosphate aminotransferase [isomerizing]"/>
    <property type="match status" value="1"/>
</dbReference>
<dbReference type="NCBIfam" id="TIGR01135">
    <property type="entry name" value="glmS"/>
    <property type="match status" value="1"/>
</dbReference>
<feature type="domain" description="SIS" evidence="11">
    <location>
        <begin position="458"/>
        <end position="611"/>
    </location>
</feature>
<dbReference type="InterPro" id="IPR017932">
    <property type="entry name" value="GATase_2_dom"/>
</dbReference>
<dbReference type="InterPro" id="IPR035466">
    <property type="entry name" value="GlmS/AgaS_SIS"/>
</dbReference>
<dbReference type="PROSITE" id="PS51464">
    <property type="entry name" value="SIS"/>
    <property type="match status" value="2"/>
</dbReference>
<gene>
    <name evidence="12" type="ORF">METZ01_LOCUS13039</name>
</gene>
<keyword evidence="8" id="KW-0677">Repeat</keyword>
<protein>
    <recommendedName>
        <fullName evidence="4">Glutamine--fructose-6-phosphate aminotransferase [isomerizing]</fullName>
        <ecNumber evidence="3">2.6.1.16</ecNumber>
    </recommendedName>
</protein>
<dbReference type="PANTHER" id="PTHR10937:SF0">
    <property type="entry name" value="GLUTAMINE--FRUCTOSE-6-PHOSPHATE TRANSAMINASE (ISOMERIZING)"/>
    <property type="match status" value="1"/>
</dbReference>
<dbReference type="CDD" id="cd00714">
    <property type="entry name" value="GFAT"/>
    <property type="match status" value="1"/>
</dbReference>
<evidence type="ECO:0000313" key="12">
    <source>
        <dbReference type="EMBL" id="SUZ60185.1"/>
    </source>
</evidence>